<keyword evidence="3" id="KW-0507">mRNA processing</keyword>
<dbReference type="PANTHER" id="PTHR39267">
    <property type="entry name" value="SURVIVAL MOTOR NEURON-LIKE PROTEIN 1"/>
    <property type="match status" value="1"/>
</dbReference>
<dbReference type="GO" id="GO:0005634">
    <property type="term" value="C:nucleus"/>
    <property type="evidence" value="ECO:0007669"/>
    <property type="project" value="UniProtKB-SubCell"/>
</dbReference>
<dbReference type="GO" id="GO:0006397">
    <property type="term" value="P:mRNA processing"/>
    <property type="evidence" value="ECO:0007669"/>
    <property type="project" value="UniProtKB-KW"/>
</dbReference>
<keyword evidence="4" id="KW-0508">mRNA splicing</keyword>
<evidence type="ECO:0000256" key="2">
    <source>
        <dbReference type="ARBA" id="ARBA00005371"/>
    </source>
</evidence>
<feature type="compositionally biased region" description="Pro residues" evidence="6">
    <location>
        <begin position="150"/>
        <end position="160"/>
    </location>
</feature>
<keyword evidence="5" id="KW-0539">Nucleus</keyword>
<comment type="subcellular location">
    <subcellularLocation>
        <location evidence="1">Nucleus</location>
    </subcellularLocation>
</comment>
<evidence type="ECO:0000256" key="6">
    <source>
        <dbReference type="SAM" id="MobiDB-lite"/>
    </source>
</evidence>
<accession>A0A2T7A9I4</accession>
<feature type="compositionally biased region" description="Basic and acidic residues" evidence="6">
    <location>
        <begin position="131"/>
        <end position="140"/>
    </location>
</feature>
<evidence type="ECO:0000256" key="1">
    <source>
        <dbReference type="ARBA" id="ARBA00004123"/>
    </source>
</evidence>
<dbReference type="CDD" id="cd22851">
    <property type="entry name" value="SMN_N"/>
    <property type="match status" value="1"/>
</dbReference>
<dbReference type="PANTHER" id="PTHR39267:SF1">
    <property type="entry name" value="SURVIVAL MOTOR NEURON PROTEIN"/>
    <property type="match status" value="1"/>
</dbReference>
<comment type="caution">
    <text evidence="8">The sequence shown here is derived from an EMBL/GenBank/DDBJ whole genome shotgun (WGS) entry which is preliminary data.</text>
</comment>
<proteinExistence type="inferred from homology"/>
<feature type="compositionally biased region" description="Basic and acidic residues" evidence="6">
    <location>
        <begin position="97"/>
        <end position="118"/>
    </location>
</feature>
<gene>
    <name evidence="8" type="ORF">B9Z19DRAFT_1060256</name>
</gene>
<organism evidence="8 9">
    <name type="scientific">Tuber borchii</name>
    <name type="common">White truffle</name>
    <dbReference type="NCBI Taxonomy" id="42251"/>
    <lineage>
        <taxon>Eukaryota</taxon>
        <taxon>Fungi</taxon>
        <taxon>Dikarya</taxon>
        <taxon>Ascomycota</taxon>
        <taxon>Pezizomycotina</taxon>
        <taxon>Pezizomycetes</taxon>
        <taxon>Pezizales</taxon>
        <taxon>Tuberaceae</taxon>
        <taxon>Tuber</taxon>
    </lineage>
</organism>
<dbReference type="OrthoDB" id="197400at2759"/>
<reference evidence="8 9" key="1">
    <citation type="submission" date="2017-04" db="EMBL/GenBank/DDBJ databases">
        <title>Draft genome sequence of Tuber borchii Vittad., a whitish edible truffle.</title>
        <authorList>
            <consortium name="DOE Joint Genome Institute"/>
            <person name="Murat C."/>
            <person name="Kuo A."/>
            <person name="Barry K.W."/>
            <person name="Clum A."/>
            <person name="Dockter R.B."/>
            <person name="Fauchery L."/>
            <person name="Iotti M."/>
            <person name="Kohler A."/>
            <person name="Labutti K."/>
            <person name="Lindquist E.A."/>
            <person name="Lipzen A."/>
            <person name="Ohm R.A."/>
            <person name="Wang M."/>
            <person name="Grigoriev I.V."/>
            <person name="Zambonelli A."/>
            <person name="Martin F.M."/>
        </authorList>
    </citation>
    <scope>NUCLEOTIDE SEQUENCE [LARGE SCALE GENOMIC DNA]</scope>
    <source>
        <strain evidence="8 9">Tbo3840</strain>
    </source>
</reference>
<evidence type="ECO:0000313" key="9">
    <source>
        <dbReference type="Proteomes" id="UP000244722"/>
    </source>
</evidence>
<keyword evidence="9" id="KW-1185">Reference proteome</keyword>
<evidence type="ECO:0000313" key="8">
    <source>
        <dbReference type="EMBL" id="PUU84383.1"/>
    </source>
</evidence>
<evidence type="ECO:0000256" key="3">
    <source>
        <dbReference type="ARBA" id="ARBA00022664"/>
    </source>
</evidence>
<sequence>MASSSEQLTHEEIWDDSILVNTWDEALQEYKKYHSIEATGGDVNKILQEALGETEMPDTAPSDQGTGNSGEKDTGAASPSHQEDGRVDQGAVLQHVESPDVKNADALMEDQRAGKGEEVSINIQGPVAGNREQDPIHGEEQGIGGLPGQTMPPPGLPPIPQNIVGGAENEALRNLMMSWYYAGYYTGLYEGQQQQKQQGKG</sequence>
<dbReference type="Pfam" id="PF20636">
    <property type="entry name" value="SMN_G2-BD"/>
    <property type="match status" value="1"/>
</dbReference>
<dbReference type="Proteomes" id="UP000244722">
    <property type="component" value="Unassembled WGS sequence"/>
</dbReference>
<evidence type="ECO:0000256" key="5">
    <source>
        <dbReference type="ARBA" id="ARBA00023242"/>
    </source>
</evidence>
<feature type="region of interest" description="Disordered" evidence="6">
    <location>
        <begin position="38"/>
        <end position="163"/>
    </location>
</feature>
<dbReference type="STRING" id="42251.A0A2T7A9I4"/>
<comment type="similarity">
    <text evidence="2">Belongs to the SMN family.</text>
</comment>
<dbReference type="GO" id="GO:0008380">
    <property type="term" value="P:RNA splicing"/>
    <property type="evidence" value="ECO:0007669"/>
    <property type="project" value="UniProtKB-KW"/>
</dbReference>
<dbReference type="CDD" id="cd22852">
    <property type="entry name" value="SMN_C"/>
    <property type="match status" value="1"/>
</dbReference>
<protein>
    <recommendedName>
        <fullName evidence="7">Survival Motor Neuron Gemin2-binding domain-containing protein</fullName>
    </recommendedName>
</protein>
<dbReference type="InterPro" id="IPR047313">
    <property type="entry name" value="SMN_C"/>
</dbReference>
<dbReference type="InterPro" id="IPR040424">
    <property type="entry name" value="Smn1"/>
</dbReference>
<feature type="domain" description="Survival Motor Neuron Gemin2-binding" evidence="7">
    <location>
        <begin position="11"/>
        <end position="34"/>
    </location>
</feature>
<dbReference type="EMBL" id="NESQ01000001">
    <property type="protein sequence ID" value="PUU84383.1"/>
    <property type="molecule type" value="Genomic_DNA"/>
</dbReference>
<dbReference type="InterPro" id="IPR049481">
    <property type="entry name" value="SMN_G2-BD"/>
</dbReference>
<dbReference type="Pfam" id="PF20635">
    <property type="entry name" value="SMN_YG-box"/>
    <property type="match status" value="1"/>
</dbReference>
<evidence type="ECO:0000256" key="4">
    <source>
        <dbReference type="ARBA" id="ARBA00023187"/>
    </source>
</evidence>
<evidence type="ECO:0000259" key="7">
    <source>
        <dbReference type="Pfam" id="PF20636"/>
    </source>
</evidence>
<name>A0A2T7A9I4_TUBBO</name>
<dbReference type="AlphaFoldDB" id="A0A2T7A9I4"/>